<evidence type="ECO:0000313" key="2">
    <source>
        <dbReference type="Proteomes" id="UP000799436"/>
    </source>
</evidence>
<gene>
    <name evidence="1" type="ORF">EJ03DRAFT_43055</name>
</gene>
<protein>
    <submittedName>
        <fullName evidence="1">Uncharacterized protein</fullName>
    </submittedName>
</protein>
<organism evidence="1 2">
    <name type="scientific">Teratosphaeria nubilosa</name>
    <dbReference type="NCBI Taxonomy" id="161662"/>
    <lineage>
        <taxon>Eukaryota</taxon>
        <taxon>Fungi</taxon>
        <taxon>Dikarya</taxon>
        <taxon>Ascomycota</taxon>
        <taxon>Pezizomycotina</taxon>
        <taxon>Dothideomycetes</taxon>
        <taxon>Dothideomycetidae</taxon>
        <taxon>Mycosphaerellales</taxon>
        <taxon>Teratosphaeriaceae</taxon>
        <taxon>Teratosphaeria</taxon>
    </lineage>
</organism>
<keyword evidence="2" id="KW-1185">Reference proteome</keyword>
<dbReference type="AlphaFoldDB" id="A0A6G1KTV1"/>
<accession>A0A6G1KTV1</accession>
<name>A0A6G1KTV1_9PEZI</name>
<evidence type="ECO:0000313" key="1">
    <source>
        <dbReference type="EMBL" id="KAF2764017.1"/>
    </source>
</evidence>
<dbReference type="Proteomes" id="UP000799436">
    <property type="component" value="Unassembled WGS sequence"/>
</dbReference>
<dbReference type="EMBL" id="ML995945">
    <property type="protein sequence ID" value="KAF2764017.1"/>
    <property type="molecule type" value="Genomic_DNA"/>
</dbReference>
<reference evidence="1" key="1">
    <citation type="journal article" date="2020" name="Stud. Mycol.">
        <title>101 Dothideomycetes genomes: a test case for predicting lifestyles and emergence of pathogens.</title>
        <authorList>
            <person name="Haridas S."/>
            <person name="Albert R."/>
            <person name="Binder M."/>
            <person name="Bloem J."/>
            <person name="Labutti K."/>
            <person name="Salamov A."/>
            <person name="Andreopoulos B."/>
            <person name="Baker S."/>
            <person name="Barry K."/>
            <person name="Bills G."/>
            <person name="Bluhm B."/>
            <person name="Cannon C."/>
            <person name="Castanera R."/>
            <person name="Culley D."/>
            <person name="Daum C."/>
            <person name="Ezra D."/>
            <person name="Gonzalez J."/>
            <person name="Henrissat B."/>
            <person name="Kuo A."/>
            <person name="Liang C."/>
            <person name="Lipzen A."/>
            <person name="Lutzoni F."/>
            <person name="Magnuson J."/>
            <person name="Mondo S."/>
            <person name="Nolan M."/>
            <person name="Ohm R."/>
            <person name="Pangilinan J."/>
            <person name="Park H.-J."/>
            <person name="Ramirez L."/>
            <person name="Alfaro M."/>
            <person name="Sun H."/>
            <person name="Tritt A."/>
            <person name="Yoshinaga Y."/>
            <person name="Zwiers L.-H."/>
            <person name="Turgeon B."/>
            <person name="Goodwin S."/>
            <person name="Spatafora J."/>
            <person name="Crous P."/>
            <person name="Grigoriev I."/>
        </authorList>
    </citation>
    <scope>NUCLEOTIDE SEQUENCE</scope>
    <source>
        <strain evidence="1">CBS 116005</strain>
    </source>
</reference>
<proteinExistence type="predicted"/>
<sequence length="163" mass="18820">MIVWKRGKVESTRLMQVGQFIEETNELSYLKEFWDPISQWCDTWNANDKFRSATTRELSTRHTLSRTELQGPRGCRPKQPHLAESAVLRGALQDHHLLDGSQASSLRLSTAPSLPYRIGHFDWSGSDFQSCVNGVPRSTLVCLKHYNERQRFLVNEHRSHQSL</sequence>